<dbReference type="InterPro" id="IPR023346">
    <property type="entry name" value="Lysozyme-like_dom_sf"/>
</dbReference>
<dbReference type="RefSeq" id="WP_106718940.1">
    <property type="nucleotide sequence ID" value="NZ_JACHXT010000005.1"/>
</dbReference>
<keyword evidence="4" id="KW-0732">Signal</keyword>
<evidence type="ECO:0000256" key="2">
    <source>
        <dbReference type="ARBA" id="ARBA00009387"/>
    </source>
</evidence>
<dbReference type="EMBL" id="PGGN01000005">
    <property type="protein sequence ID" value="PSH55497.1"/>
    <property type="molecule type" value="Genomic_DNA"/>
</dbReference>
<dbReference type="PANTHER" id="PTHR37423:SF2">
    <property type="entry name" value="MEMBRANE-BOUND LYTIC MUREIN TRANSGLYCOSYLASE C"/>
    <property type="match status" value="1"/>
</dbReference>
<protein>
    <submittedName>
        <fullName evidence="6">Lytic transglycosylase</fullName>
    </submittedName>
</protein>
<feature type="region of interest" description="Disordered" evidence="3">
    <location>
        <begin position="198"/>
        <end position="217"/>
    </location>
</feature>
<accession>A0A2P7AMR0</accession>
<reference evidence="7" key="1">
    <citation type="submission" date="2017-11" db="EMBL/GenBank/DDBJ databases">
        <authorList>
            <person name="Kuznetsova I."/>
            <person name="Sazanova A."/>
            <person name="Chirak E."/>
            <person name="Safronova V."/>
            <person name="Willems A."/>
        </authorList>
    </citation>
    <scope>NUCLEOTIDE SEQUENCE [LARGE SCALE GENOMIC DNA]</scope>
    <source>
        <strain evidence="7">PEPV15</strain>
    </source>
</reference>
<evidence type="ECO:0000313" key="6">
    <source>
        <dbReference type="EMBL" id="PSH55497.1"/>
    </source>
</evidence>
<gene>
    <name evidence="6" type="ORF">CU100_22925</name>
</gene>
<comment type="caution">
    <text evidence="6">The sequence shown here is derived from an EMBL/GenBank/DDBJ whole genome shotgun (WGS) entry which is preliminary data.</text>
</comment>
<proteinExistence type="inferred from homology"/>
<evidence type="ECO:0000256" key="3">
    <source>
        <dbReference type="SAM" id="MobiDB-lite"/>
    </source>
</evidence>
<dbReference type="OrthoDB" id="9801695at2"/>
<name>A0A2P7AMR0_9HYPH</name>
<dbReference type="Gene3D" id="1.10.530.10">
    <property type="match status" value="1"/>
</dbReference>
<dbReference type="Proteomes" id="UP000241158">
    <property type="component" value="Unassembled WGS sequence"/>
</dbReference>
<keyword evidence="7" id="KW-1185">Reference proteome</keyword>
<evidence type="ECO:0000256" key="1">
    <source>
        <dbReference type="ARBA" id="ARBA00007734"/>
    </source>
</evidence>
<evidence type="ECO:0000256" key="4">
    <source>
        <dbReference type="SAM" id="SignalP"/>
    </source>
</evidence>
<evidence type="ECO:0000313" key="7">
    <source>
        <dbReference type="Proteomes" id="UP000241158"/>
    </source>
</evidence>
<comment type="similarity">
    <text evidence="1">Belongs to the transglycosylase Slt family.</text>
</comment>
<dbReference type="PANTHER" id="PTHR37423">
    <property type="entry name" value="SOLUBLE LYTIC MUREIN TRANSGLYCOSYLASE-RELATED"/>
    <property type="match status" value="1"/>
</dbReference>
<dbReference type="InterPro" id="IPR008258">
    <property type="entry name" value="Transglycosylase_SLT_dom_1"/>
</dbReference>
<dbReference type="CDD" id="cd00254">
    <property type="entry name" value="LT-like"/>
    <property type="match status" value="1"/>
</dbReference>
<feature type="signal peptide" evidence="4">
    <location>
        <begin position="1"/>
        <end position="24"/>
    </location>
</feature>
<dbReference type="SUPFAM" id="SSF53955">
    <property type="entry name" value="Lysozyme-like"/>
    <property type="match status" value="1"/>
</dbReference>
<organism evidence="6 7">
    <name type="scientific">Phyllobacterium endophyticum</name>
    <dbReference type="NCBI Taxonomy" id="1149773"/>
    <lineage>
        <taxon>Bacteria</taxon>
        <taxon>Pseudomonadati</taxon>
        <taxon>Pseudomonadota</taxon>
        <taxon>Alphaproteobacteria</taxon>
        <taxon>Hyphomicrobiales</taxon>
        <taxon>Phyllobacteriaceae</taxon>
        <taxon>Phyllobacterium</taxon>
    </lineage>
</organism>
<dbReference type="AlphaFoldDB" id="A0A2P7AMR0"/>
<dbReference type="Pfam" id="PF01464">
    <property type="entry name" value="SLT"/>
    <property type="match status" value="1"/>
</dbReference>
<comment type="similarity">
    <text evidence="2">Belongs to the virb1 family.</text>
</comment>
<sequence>MNRRVVSAVVAIAFGFAVCNLGHAATDDEPLKVTVIEDNADKSQGSPKAQPAPVTCNLAAPIDAAQGEAIVRKVAVEERFDSDLVLAIARQESGFRMSSLSSAGAVGLMQLMPGTAKRFEVDICDPEDNVRGGIRYLRLLQKRYQNLLYVLAAYNAGEGAVDQSRGVPLYPETVRYVSAILTDLNGWKPLQVPVVKSRPAAQPNTQEKPQGETPEAWSQGFVLHVE</sequence>
<feature type="chain" id="PRO_5015165772" evidence="4">
    <location>
        <begin position="25"/>
        <end position="226"/>
    </location>
</feature>
<feature type="domain" description="Transglycosylase SLT" evidence="5">
    <location>
        <begin position="72"/>
        <end position="163"/>
    </location>
</feature>
<evidence type="ECO:0000259" key="5">
    <source>
        <dbReference type="Pfam" id="PF01464"/>
    </source>
</evidence>